<proteinExistence type="predicted"/>
<sequence>MSKVPDPMEISFSPIKISKNDKTRRCAGCLQEKGKIIKAICFCTVCKVYLCEKHDEQLHQNRLTKQHLRNKIVEETQNEITIEKEIFSSLTNKKIKSIKQNFGKTKESLEKIRKKEIKRINEIYDHKLKELNKKYQESIIVQKELNTYESTFNELKKKNEEMETIFWLQKWMKLNKIDNYINLPQEELYSYRENTKMEFEKIENIIKGIGFNNEHHIKTGIEIKKDYVEMGKTIPVNLEFALKSNSKSFVLPKGSNVSVILIPMEIEKEDDQRKFYKKLASNNFEFPVLTQNKYEEKIFSGEIPTIKNGFYRLRAIVNNLLIPSDNETKIIIYNSEKWDSERSGNYVQLTNGNKTVTTNNRTDNRGGLETARGTTVFTSGIHHFVLNIDTLGISSWGHFGVIGSQITGRGWSSGYIFNFVNRLKSNNKNIPYGEYLKTNDYIVLELDSDKKTMTFYHKFESLGMAFDNLPSSLILCFDIYGTNIQVTLL</sequence>
<protein>
    <recommendedName>
        <fullName evidence="4">B30.2/SPRY domain-containing protein</fullName>
    </recommendedName>
</protein>
<accession>A0AAV7ZZS3</accession>
<gene>
    <name evidence="2" type="ORF">M0812_08078</name>
</gene>
<organism evidence="2 3">
    <name type="scientific">Anaeramoeba flamelloides</name>
    <dbReference type="NCBI Taxonomy" id="1746091"/>
    <lineage>
        <taxon>Eukaryota</taxon>
        <taxon>Metamonada</taxon>
        <taxon>Anaeramoebidae</taxon>
        <taxon>Anaeramoeba</taxon>
    </lineage>
</organism>
<evidence type="ECO:0000256" key="1">
    <source>
        <dbReference type="SAM" id="Coils"/>
    </source>
</evidence>
<dbReference type="AlphaFoldDB" id="A0AAV7ZZS3"/>
<name>A0AAV7ZZS3_9EUKA</name>
<dbReference type="Gene3D" id="2.60.120.920">
    <property type="match status" value="1"/>
</dbReference>
<dbReference type="Proteomes" id="UP001146793">
    <property type="component" value="Unassembled WGS sequence"/>
</dbReference>
<dbReference type="InterPro" id="IPR013320">
    <property type="entry name" value="ConA-like_dom_sf"/>
</dbReference>
<dbReference type="SUPFAM" id="SSF49899">
    <property type="entry name" value="Concanavalin A-like lectins/glucanases"/>
    <property type="match status" value="1"/>
</dbReference>
<evidence type="ECO:0000313" key="3">
    <source>
        <dbReference type="Proteomes" id="UP001146793"/>
    </source>
</evidence>
<dbReference type="EMBL" id="JANTQA010000019">
    <property type="protein sequence ID" value="KAJ3446749.1"/>
    <property type="molecule type" value="Genomic_DNA"/>
</dbReference>
<dbReference type="InterPro" id="IPR043136">
    <property type="entry name" value="B30.2/SPRY_sf"/>
</dbReference>
<evidence type="ECO:0000313" key="2">
    <source>
        <dbReference type="EMBL" id="KAJ3446749.1"/>
    </source>
</evidence>
<keyword evidence="1" id="KW-0175">Coiled coil</keyword>
<comment type="caution">
    <text evidence="2">The sequence shown here is derived from an EMBL/GenBank/DDBJ whole genome shotgun (WGS) entry which is preliminary data.</text>
</comment>
<reference evidence="2" key="1">
    <citation type="submission" date="2022-08" db="EMBL/GenBank/DDBJ databases">
        <title>Novel sulphate-reducing endosymbionts in the free-living metamonad Anaeramoeba.</title>
        <authorList>
            <person name="Jerlstrom-Hultqvist J."/>
            <person name="Cepicka I."/>
            <person name="Gallot-Lavallee L."/>
            <person name="Salas-Leiva D."/>
            <person name="Curtis B.A."/>
            <person name="Zahonova K."/>
            <person name="Pipaliya S."/>
            <person name="Dacks J."/>
            <person name="Roger A.J."/>
        </authorList>
    </citation>
    <scope>NUCLEOTIDE SEQUENCE</scope>
    <source>
        <strain evidence="2">Busselton2</strain>
    </source>
</reference>
<feature type="coiled-coil region" evidence="1">
    <location>
        <begin position="114"/>
        <end position="165"/>
    </location>
</feature>
<evidence type="ECO:0008006" key="4">
    <source>
        <dbReference type="Google" id="ProtNLM"/>
    </source>
</evidence>